<organism evidence="1 2">
    <name type="scientific">Symbiodinium pilosum</name>
    <name type="common">Dinoflagellate</name>
    <dbReference type="NCBI Taxonomy" id="2952"/>
    <lineage>
        <taxon>Eukaryota</taxon>
        <taxon>Sar</taxon>
        <taxon>Alveolata</taxon>
        <taxon>Dinophyceae</taxon>
        <taxon>Suessiales</taxon>
        <taxon>Symbiodiniaceae</taxon>
        <taxon>Symbiodinium</taxon>
    </lineage>
</organism>
<evidence type="ECO:0000313" key="2">
    <source>
        <dbReference type="Proteomes" id="UP000649617"/>
    </source>
</evidence>
<protein>
    <submittedName>
        <fullName evidence="1">Uncharacterized protein</fullName>
    </submittedName>
</protein>
<name>A0A812XDG6_SYMPI</name>
<reference evidence="1" key="1">
    <citation type="submission" date="2021-02" db="EMBL/GenBank/DDBJ databases">
        <authorList>
            <person name="Dougan E. K."/>
            <person name="Rhodes N."/>
            <person name="Thang M."/>
            <person name="Chan C."/>
        </authorList>
    </citation>
    <scope>NUCLEOTIDE SEQUENCE</scope>
</reference>
<dbReference type="OrthoDB" id="447617at2759"/>
<keyword evidence="2" id="KW-1185">Reference proteome</keyword>
<comment type="caution">
    <text evidence="1">The sequence shown here is derived from an EMBL/GenBank/DDBJ whole genome shotgun (WGS) entry which is preliminary data.</text>
</comment>
<sequence>MGGSAGATRVIGKGQRRLMTKGIKMGSWVAVSYRVPIKQEIDENDTGHYEGRIIDKRIGGQDRESFIELKDVLKVDIDGNIIGKEKSKRLIDAFIEDCKAGCILEGNAEPRTLKTLNPKPCMLASCCSCPVYVLGLAGKDTLCHACAAVRCACLNRVCRERAILRDCSVHTIWPCSGCKGWRASHGRQSKPGQSMMCSTWCA</sequence>
<evidence type="ECO:0000313" key="1">
    <source>
        <dbReference type="EMBL" id="CAE7738301.1"/>
    </source>
</evidence>
<dbReference type="AlphaFoldDB" id="A0A812XDG6"/>
<accession>A0A812XDG6</accession>
<gene>
    <name evidence="1" type="ORF">SPIL2461_LOCUS21225</name>
</gene>
<proteinExistence type="predicted"/>
<dbReference type="Proteomes" id="UP000649617">
    <property type="component" value="Unassembled WGS sequence"/>
</dbReference>
<dbReference type="EMBL" id="CAJNIZ010046058">
    <property type="protein sequence ID" value="CAE7738301.1"/>
    <property type="molecule type" value="Genomic_DNA"/>
</dbReference>